<evidence type="ECO:0000313" key="3">
    <source>
        <dbReference type="EMBL" id="TGD71735.1"/>
    </source>
</evidence>
<dbReference type="NCBIfam" id="NF037995">
    <property type="entry name" value="TRAP_S1"/>
    <property type="match status" value="1"/>
</dbReference>
<organism evidence="3 4">
    <name type="scientific">Mangrovimicrobium sediminis</name>
    <dbReference type="NCBI Taxonomy" id="2562682"/>
    <lineage>
        <taxon>Bacteria</taxon>
        <taxon>Pseudomonadati</taxon>
        <taxon>Pseudomonadota</taxon>
        <taxon>Gammaproteobacteria</taxon>
        <taxon>Cellvibrionales</taxon>
        <taxon>Halieaceae</taxon>
        <taxon>Mangrovimicrobium</taxon>
    </lineage>
</organism>
<dbReference type="InterPro" id="IPR038404">
    <property type="entry name" value="TRAP_DctP_sf"/>
</dbReference>
<dbReference type="GO" id="GO:0030246">
    <property type="term" value="F:carbohydrate binding"/>
    <property type="evidence" value="ECO:0007669"/>
    <property type="project" value="TreeGrafter"/>
</dbReference>
<dbReference type="PROSITE" id="PS51257">
    <property type="entry name" value="PROKAR_LIPOPROTEIN"/>
    <property type="match status" value="1"/>
</dbReference>
<reference evidence="3 4" key="1">
    <citation type="submission" date="2019-04" db="EMBL/GenBank/DDBJ databases">
        <title>Taxonomy of novel Haliea sp. from mangrove soil of West Coast of India.</title>
        <authorList>
            <person name="Verma A."/>
            <person name="Kumar P."/>
            <person name="Krishnamurthi S."/>
        </authorList>
    </citation>
    <scope>NUCLEOTIDE SEQUENCE [LARGE SCALE GENOMIC DNA]</scope>
    <source>
        <strain evidence="3 4">SAOS-164</strain>
    </source>
</reference>
<dbReference type="OrthoDB" id="9771186at2"/>
<evidence type="ECO:0000256" key="1">
    <source>
        <dbReference type="ARBA" id="ARBA00022729"/>
    </source>
</evidence>
<evidence type="ECO:0000256" key="2">
    <source>
        <dbReference type="SAM" id="SignalP"/>
    </source>
</evidence>
<proteinExistence type="predicted"/>
<dbReference type="Proteomes" id="UP000298050">
    <property type="component" value="Unassembled WGS sequence"/>
</dbReference>
<keyword evidence="4" id="KW-1185">Reference proteome</keyword>
<dbReference type="InterPro" id="IPR018389">
    <property type="entry name" value="DctP_fam"/>
</dbReference>
<sequence>MLRRHHSFFRFAGALLACLALCACHQQQQVVVLKMAHGLDTQHPVHQAMQHMATRLGELSAGSMRIDIYPNAQLGGEREILELLQIGSLALTKVSSGPMESFVPSFKVFSIPYVFRDYAHLWRVLQGEVGRELLQAGDAVRLHGLGYYDAGSRSFYTTAAPVHSPADLAGLKIRVQNSITSVEMVRALGGAATPIPWAEIYTALQQGVVDGAENNPPSYYLSKHYEVAPYFSLDEHAFVPDILLVSLPVWEGLSPQQRQWLQQAADDSVQLQRQLWRESTAHALAQLRAAGVTIIEPDKRAFRAAVAPMHASFRGTATGALLQRIAAVE</sequence>
<keyword evidence="1 2" id="KW-0732">Signal</keyword>
<dbReference type="GO" id="GO:0055085">
    <property type="term" value="P:transmembrane transport"/>
    <property type="evidence" value="ECO:0007669"/>
    <property type="project" value="InterPro"/>
</dbReference>
<protein>
    <submittedName>
        <fullName evidence="3">TRAP transporter substrate-binding protein</fullName>
    </submittedName>
</protein>
<dbReference type="RefSeq" id="WP_135445779.1">
    <property type="nucleotide sequence ID" value="NZ_SRLE01000012.1"/>
</dbReference>
<dbReference type="CDD" id="cd13671">
    <property type="entry name" value="PBP2_TRAP_SBP_like_3"/>
    <property type="match status" value="1"/>
</dbReference>
<gene>
    <name evidence="3" type="ORF">E4634_16605</name>
</gene>
<evidence type="ECO:0000313" key="4">
    <source>
        <dbReference type="Proteomes" id="UP000298050"/>
    </source>
</evidence>
<comment type="caution">
    <text evidence="3">The sequence shown here is derived from an EMBL/GenBank/DDBJ whole genome shotgun (WGS) entry which is preliminary data.</text>
</comment>
<dbReference type="PANTHER" id="PTHR33376:SF2">
    <property type="entry name" value="DICARBOXYLATE-BINDING PERIPLASMIC PROTEIN"/>
    <property type="match status" value="1"/>
</dbReference>
<dbReference type="InterPro" id="IPR004682">
    <property type="entry name" value="TRAP_DctP"/>
</dbReference>
<feature type="chain" id="PRO_5021319925" evidence="2">
    <location>
        <begin position="23"/>
        <end position="329"/>
    </location>
</feature>
<dbReference type="Pfam" id="PF03480">
    <property type="entry name" value="DctP"/>
    <property type="match status" value="1"/>
</dbReference>
<dbReference type="GO" id="GO:0030288">
    <property type="term" value="C:outer membrane-bounded periplasmic space"/>
    <property type="evidence" value="ECO:0007669"/>
    <property type="project" value="InterPro"/>
</dbReference>
<dbReference type="SUPFAM" id="SSF53850">
    <property type="entry name" value="Periplasmic binding protein-like II"/>
    <property type="match status" value="1"/>
</dbReference>
<name>A0A4Z0LXD1_9GAMM</name>
<dbReference type="AlphaFoldDB" id="A0A4Z0LXD1"/>
<accession>A0A4Z0LXD1</accession>
<dbReference type="NCBIfam" id="TIGR00787">
    <property type="entry name" value="dctP"/>
    <property type="match status" value="1"/>
</dbReference>
<dbReference type="EMBL" id="SRLE01000012">
    <property type="protein sequence ID" value="TGD71735.1"/>
    <property type="molecule type" value="Genomic_DNA"/>
</dbReference>
<feature type="signal peptide" evidence="2">
    <location>
        <begin position="1"/>
        <end position="22"/>
    </location>
</feature>
<dbReference type="PANTHER" id="PTHR33376">
    <property type="match status" value="1"/>
</dbReference>
<dbReference type="PIRSF" id="PIRSF006470">
    <property type="entry name" value="DctB"/>
    <property type="match status" value="1"/>
</dbReference>
<dbReference type="Gene3D" id="3.40.190.170">
    <property type="entry name" value="Bacterial extracellular solute-binding protein, family 7"/>
    <property type="match status" value="1"/>
</dbReference>